<proteinExistence type="predicted"/>
<protein>
    <recommendedName>
        <fullName evidence="3">Peptidase A2 domain-containing protein</fullName>
    </recommendedName>
</protein>
<dbReference type="Proteomes" id="UP000094296">
    <property type="component" value="Unassembled WGS sequence"/>
</dbReference>
<evidence type="ECO:0000313" key="1">
    <source>
        <dbReference type="EMBL" id="OEF97214.1"/>
    </source>
</evidence>
<comment type="caution">
    <text evidence="1">The sequence shown here is derived from an EMBL/GenBank/DDBJ whole genome shotgun (WGS) entry which is preliminary data.</text>
</comment>
<dbReference type="STRING" id="766136.BHF68_14840"/>
<accession>A0A1E5G2H9</accession>
<organism evidence="1 2">
    <name type="scientific">Desulfuribacillus alkaliarsenatis</name>
    <dbReference type="NCBI Taxonomy" id="766136"/>
    <lineage>
        <taxon>Bacteria</taxon>
        <taxon>Bacillati</taxon>
        <taxon>Bacillota</taxon>
        <taxon>Desulfuribacillia</taxon>
        <taxon>Desulfuribacillales</taxon>
        <taxon>Desulfuribacillaceae</taxon>
        <taxon>Desulfuribacillus</taxon>
    </lineage>
</organism>
<name>A0A1E5G2H9_9FIRM</name>
<dbReference type="AlphaFoldDB" id="A0A1E5G2H9"/>
<gene>
    <name evidence="1" type="ORF">BHF68_14840</name>
</gene>
<keyword evidence="2" id="KW-1185">Reference proteome</keyword>
<sequence length="132" mass="14639">MKKTLNINHQLPFVQLRIWYRGHSLLMKNVLIDNGSASTIFKLDTVEEIGLIAEAEDTVGTISGVGGSECLLHLNRTTSVMSQSQYVHQIEPVCASVRATLVLSLFFFRFLIASTNYAGCQGRAVFAREVHP</sequence>
<evidence type="ECO:0000313" key="2">
    <source>
        <dbReference type="Proteomes" id="UP000094296"/>
    </source>
</evidence>
<evidence type="ECO:0008006" key="3">
    <source>
        <dbReference type="Google" id="ProtNLM"/>
    </source>
</evidence>
<dbReference type="EMBL" id="MIJE01000016">
    <property type="protein sequence ID" value="OEF97214.1"/>
    <property type="molecule type" value="Genomic_DNA"/>
</dbReference>
<reference evidence="1 2" key="1">
    <citation type="submission" date="2016-09" db="EMBL/GenBank/DDBJ databases">
        <title>Draft genome sequence for the type strain of Desulfuribacillus alkaliarsenatis AHT28, an obligately anaerobic, sulfidogenic bacterium isolated from Russian soda lake sediments.</title>
        <authorList>
            <person name="Abin C.A."/>
            <person name="Hollibaugh J.T."/>
        </authorList>
    </citation>
    <scope>NUCLEOTIDE SEQUENCE [LARGE SCALE GENOMIC DNA]</scope>
    <source>
        <strain evidence="1 2">AHT28</strain>
    </source>
</reference>